<sequence length="179" mass="20600">MTEKLLNELVESEIKVSELTSMVQARDSHILSLELQVEFLKFELIKERNKSNISIGCQTDIQIDYIENYSQTIDRFLKDTVECQTDEEIKDMIEVKQFEEIDEKSTEKNEIIMDDKRNTVDAGKNIGNVPQVYVKLRDKMEQPVSFISAINFRSSLPVSEAKIRRSSLMASVKGENSQS</sequence>
<evidence type="ECO:0000313" key="2">
    <source>
        <dbReference type="Proteomes" id="UP000187209"/>
    </source>
</evidence>
<evidence type="ECO:0000313" key="1">
    <source>
        <dbReference type="EMBL" id="OMJ78484.1"/>
    </source>
</evidence>
<name>A0A1R2BP33_9CILI</name>
<dbReference type="Proteomes" id="UP000187209">
    <property type="component" value="Unassembled WGS sequence"/>
</dbReference>
<comment type="caution">
    <text evidence="1">The sequence shown here is derived from an EMBL/GenBank/DDBJ whole genome shotgun (WGS) entry which is preliminary data.</text>
</comment>
<organism evidence="1 2">
    <name type="scientific">Stentor coeruleus</name>
    <dbReference type="NCBI Taxonomy" id="5963"/>
    <lineage>
        <taxon>Eukaryota</taxon>
        <taxon>Sar</taxon>
        <taxon>Alveolata</taxon>
        <taxon>Ciliophora</taxon>
        <taxon>Postciliodesmatophora</taxon>
        <taxon>Heterotrichea</taxon>
        <taxon>Heterotrichida</taxon>
        <taxon>Stentoridae</taxon>
        <taxon>Stentor</taxon>
    </lineage>
</organism>
<dbReference type="AlphaFoldDB" id="A0A1R2BP33"/>
<reference evidence="1 2" key="1">
    <citation type="submission" date="2016-11" db="EMBL/GenBank/DDBJ databases">
        <title>The macronuclear genome of Stentor coeruleus: a giant cell with tiny introns.</title>
        <authorList>
            <person name="Slabodnick M."/>
            <person name="Ruby J.G."/>
            <person name="Reiff S.B."/>
            <person name="Swart E.C."/>
            <person name="Gosai S."/>
            <person name="Prabakaran S."/>
            <person name="Witkowska E."/>
            <person name="Larue G.E."/>
            <person name="Fisher S."/>
            <person name="Freeman R.M."/>
            <person name="Gunawardena J."/>
            <person name="Chu W."/>
            <person name="Stover N.A."/>
            <person name="Gregory B.D."/>
            <person name="Nowacki M."/>
            <person name="Derisi J."/>
            <person name="Roy S.W."/>
            <person name="Marshall W.F."/>
            <person name="Sood P."/>
        </authorList>
    </citation>
    <scope>NUCLEOTIDE SEQUENCE [LARGE SCALE GENOMIC DNA]</scope>
    <source>
        <strain evidence="1">WM001</strain>
    </source>
</reference>
<proteinExistence type="predicted"/>
<accession>A0A1R2BP33</accession>
<gene>
    <name evidence="1" type="ORF">SteCoe_21681</name>
</gene>
<keyword evidence="2" id="KW-1185">Reference proteome</keyword>
<dbReference type="EMBL" id="MPUH01000519">
    <property type="protein sequence ID" value="OMJ78484.1"/>
    <property type="molecule type" value="Genomic_DNA"/>
</dbReference>
<protein>
    <submittedName>
        <fullName evidence="1">Uncharacterized protein</fullName>
    </submittedName>
</protein>